<dbReference type="OrthoDB" id="8301496at2"/>
<evidence type="ECO:0000313" key="2">
    <source>
        <dbReference type="Proteomes" id="UP000198307"/>
    </source>
</evidence>
<accession>A0A239Q3R0</accession>
<dbReference type="AlphaFoldDB" id="A0A239Q3R0"/>
<gene>
    <name evidence="1" type="ORF">SAMN05444959_13211</name>
</gene>
<proteinExistence type="predicted"/>
<organism evidence="1 2">
    <name type="scientific">Paracoccus seriniphilus</name>
    <dbReference type="NCBI Taxonomy" id="184748"/>
    <lineage>
        <taxon>Bacteria</taxon>
        <taxon>Pseudomonadati</taxon>
        <taxon>Pseudomonadota</taxon>
        <taxon>Alphaproteobacteria</taxon>
        <taxon>Rhodobacterales</taxon>
        <taxon>Paracoccaceae</taxon>
        <taxon>Paracoccus</taxon>
    </lineage>
</organism>
<name>A0A239Q3R0_9RHOB</name>
<dbReference type="EMBL" id="FZQB01000032">
    <property type="protein sequence ID" value="SNT76853.1"/>
    <property type="molecule type" value="Genomic_DNA"/>
</dbReference>
<reference evidence="1 2" key="1">
    <citation type="submission" date="2017-07" db="EMBL/GenBank/DDBJ databases">
        <authorList>
            <person name="Sun Z.S."/>
            <person name="Albrecht U."/>
            <person name="Echele G."/>
            <person name="Lee C.C."/>
        </authorList>
    </citation>
    <scope>NUCLEOTIDE SEQUENCE [LARGE SCALE GENOMIC DNA]</scope>
    <source>
        <strain evidence="1 2">DSM 14827</strain>
    </source>
</reference>
<evidence type="ECO:0000313" key="1">
    <source>
        <dbReference type="EMBL" id="SNT76853.1"/>
    </source>
</evidence>
<keyword evidence="2" id="KW-1185">Reference proteome</keyword>
<dbReference type="Proteomes" id="UP000198307">
    <property type="component" value="Unassembled WGS sequence"/>
</dbReference>
<protein>
    <submittedName>
        <fullName evidence="1">Uncharacterized protein</fullName>
    </submittedName>
</protein>
<dbReference type="RefSeq" id="WP_089346135.1">
    <property type="nucleotide sequence ID" value="NZ_CP067133.1"/>
</dbReference>
<sequence length="184" mass="20503">MRQPLQHSMILTKLTRTGQALMQLDSRGYVDIETARHLVAAGLAAPERIRVEIRHLPSREFEGIGLTSEGSAAVKNLVRQIAPISGLSDSRSFTTGPELSDSERVVTCGYLGWLGEDALSQLDRRFAWGWCPEMPREPTQVFEVPLPMLKTSRRKIARRLTAKIGPVDPDFDQKGFMDALWGDG</sequence>